<proteinExistence type="predicted"/>
<accession>A0ABS9V4K7</accession>
<dbReference type="Proteomes" id="UP001165489">
    <property type="component" value="Unassembled WGS sequence"/>
</dbReference>
<evidence type="ECO:0000313" key="2">
    <source>
        <dbReference type="Proteomes" id="UP001165489"/>
    </source>
</evidence>
<sequence length="144" mass="16286">MISTNNNFKYDLAIGQQSENLLAEILSDTTLEVKFDMYPNDRFFIELASKRYNSDCDCHRLQKTGLASSEANYYALLKNNFFMIVSTKDLKAAIKDKAAKNGVKVIDLLVSGGDGERTKGVLMTIQEITEYLDNVRTYKECITC</sequence>
<comment type="caution">
    <text evidence="1">The sequence shown here is derived from an EMBL/GenBank/DDBJ whole genome shotgun (WGS) entry which is preliminary data.</text>
</comment>
<organism evidence="1 2">
    <name type="scientific">Belliella filtrata</name>
    <dbReference type="NCBI Taxonomy" id="2923435"/>
    <lineage>
        <taxon>Bacteria</taxon>
        <taxon>Pseudomonadati</taxon>
        <taxon>Bacteroidota</taxon>
        <taxon>Cytophagia</taxon>
        <taxon>Cytophagales</taxon>
        <taxon>Cyclobacteriaceae</taxon>
        <taxon>Belliella</taxon>
    </lineage>
</organism>
<keyword evidence="2" id="KW-1185">Reference proteome</keyword>
<evidence type="ECO:0000313" key="1">
    <source>
        <dbReference type="EMBL" id="MCH7411144.1"/>
    </source>
</evidence>
<protein>
    <submittedName>
        <fullName evidence="1">Uncharacterized protein</fullName>
    </submittedName>
</protein>
<gene>
    <name evidence="1" type="ORF">MM239_17230</name>
</gene>
<name>A0ABS9V4K7_9BACT</name>
<reference evidence="1" key="1">
    <citation type="submission" date="2022-03" db="EMBL/GenBank/DDBJ databases">
        <title>De novo assembled genomes of Belliella spp. (Cyclobacteriaceae) strains.</title>
        <authorList>
            <person name="Szabo A."/>
            <person name="Korponai K."/>
            <person name="Felfoldi T."/>
        </authorList>
    </citation>
    <scope>NUCLEOTIDE SEQUENCE</scope>
    <source>
        <strain evidence="1">DSM 111904</strain>
    </source>
</reference>
<dbReference type="RefSeq" id="WP_241349497.1">
    <property type="nucleotide sequence ID" value="NZ_JAKZGP010000061.1"/>
</dbReference>
<dbReference type="EMBL" id="JAKZGP010000061">
    <property type="protein sequence ID" value="MCH7411144.1"/>
    <property type="molecule type" value="Genomic_DNA"/>
</dbReference>